<keyword evidence="2" id="KW-1185">Reference proteome</keyword>
<reference evidence="1 2" key="1">
    <citation type="submission" date="2021-05" db="EMBL/GenBank/DDBJ databases">
        <title>A Polyphasic approach of four new species of the genus Ohtaekwangia: Ohtaekwangia histidinii sp. nov., Ohtaekwangia cretensis sp. nov., Ohtaekwangia indiensis sp. nov., Ohtaekwangia reichenbachii sp. nov. from diverse environment.</title>
        <authorList>
            <person name="Octaviana S."/>
        </authorList>
    </citation>
    <scope>NUCLEOTIDE SEQUENCE [LARGE SCALE GENOMIC DNA]</scope>
    <source>
        <strain evidence="1 2">PWU5</strain>
    </source>
</reference>
<organism evidence="1 2">
    <name type="scientific">Dawidia cretensis</name>
    <dbReference type="NCBI Taxonomy" id="2782350"/>
    <lineage>
        <taxon>Bacteria</taxon>
        <taxon>Pseudomonadati</taxon>
        <taxon>Bacteroidota</taxon>
        <taxon>Cytophagia</taxon>
        <taxon>Cytophagales</taxon>
        <taxon>Chryseotaleaceae</taxon>
        <taxon>Dawidia</taxon>
    </lineage>
</organism>
<dbReference type="Proteomes" id="UP001319080">
    <property type="component" value="Unassembled WGS sequence"/>
</dbReference>
<proteinExistence type="predicted"/>
<sequence length="132" mass="15469">MASPKNVKKILWSRTYHEDVGEKDSDGSYNYAYCYYIYLFSLPDRRTLRVRRYTDTPGQCSLFMDLKELTRMQDTETLDHVHAIINFLIANEGVKNVDYFSNGYKSIDLTKIKQDLKAFTFEEGLRENNTGL</sequence>
<dbReference type="RefSeq" id="WP_254087758.1">
    <property type="nucleotide sequence ID" value="NZ_JAHESE010000053.1"/>
</dbReference>
<protein>
    <submittedName>
        <fullName evidence="1">Uncharacterized protein</fullName>
    </submittedName>
</protein>
<name>A0AAP2E355_9BACT</name>
<comment type="caution">
    <text evidence="1">The sequence shown here is derived from an EMBL/GenBank/DDBJ whole genome shotgun (WGS) entry which is preliminary data.</text>
</comment>
<evidence type="ECO:0000313" key="2">
    <source>
        <dbReference type="Proteomes" id="UP001319080"/>
    </source>
</evidence>
<evidence type="ECO:0000313" key="1">
    <source>
        <dbReference type="EMBL" id="MBT1712191.1"/>
    </source>
</evidence>
<gene>
    <name evidence="1" type="ORF">KK062_28375</name>
</gene>
<accession>A0AAP2E355</accession>
<dbReference type="AlphaFoldDB" id="A0AAP2E355"/>
<dbReference type="EMBL" id="JAHESE010000053">
    <property type="protein sequence ID" value="MBT1712191.1"/>
    <property type="molecule type" value="Genomic_DNA"/>
</dbReference>